<name>X1J0J5_9ZZZZ</name>
<gene>
    <name evidence="2" type="ORF">S03H2_46361</name>
</gene>
<organism evidence="2">
    <name type="scientific">marine sediment metagenome</name>
    <dbReference type="NCBI Taxonomy" id="412755"/>
    <lineage>
        <taxon>unclassified sequences</taxon>
        <taxon>metagenomes</taxon>
        <taxon>ecological metagenomes</taxon>
    </lineage>
</organism>
<dbReference type="AlphaFoldDB" id="X1J0J5"/>
<reference evidence="2" key="1">
    <citation type="journal article" date="2014" name="Front. Microbiol.">
        <title>High frequency of phylogenetically diverse reductive dehalogenase-homologous genes in deep subseafloor sedimentary metagenomes.</title>
        <authorList>
            <person name="Kawai M."/>
            <person name="Futagami T."/>
            <person name="Toyoda A."/>
            <person name="Takaki Y."/>
            <person name="Nishi S."/>
            <person name="Hori S."/>
            <person name="Arai W."/>
            <person name="Tsubouchi T."/>
            <person name="Morono Y."/>
            <person name="Uchiyama I."/>
            <person name="Ito T."/>
            <person name="Fujiyama A."/>
            <person name="Inagaki F."/>
            <person name="Takami H."/>
        </authorList>
    </citation>
    <scope>NUCLEOTIDE SEQUENCE</scope>
    <source>
        <strain evidence="2">Expedition CK06-06</strain>
    </source>
</reference>
<feature type="compositionally biased region" description="Basic and acidic residues" evidence="1">
    <location>
        <begin position="72"/>
        <end position="84"/>
    </location>
</feature>
<sequence>MMNPYKVLDTKQGVEKGEIIQAAARAMRKKAYTAREIAIAQKALMNPISKAAHEFINFIDVKTLQGRLDISQRPEPQIKTDLEYRPVQGEGS</sequence>
<accession>X1J0J5</accession>
<comment type="caution">
    <text evidence="2">The sequence shown here is derived from an EMBL/GenBank/DDBJ whole genome shotgun (WGS) entry which is preliminary data.</text>
</comment>
<evidence type="ECO:0000313" key="2">
    <source>
        <dbReference type="EMBL" id="GAH63328.1"/>
    </source>
</evidence>
<feature type="region of interest" description="Disordered" evidence="1">
    <location>
        <begin position="72"/>
        <end position="92"/>
    </location>
</feature>
<dbReference type="EMBL" id="BARU01029099">
    <property type="protein sequence ID" value="GAH63328.1"/>
    <property type="molecule type" value="Genomic_DNA"/>
</dbReference>
<proteinExistence type="predicted"/>
<evidence type="ECO:0000256" key="1">
    <source>
        <dbReference type="SAM" id="MobiDB-lite"/>
    </source>
</evidence>
<protein>
    <submittedName>
        <fullName evidence="2">Uncharacterized protein</fullName>
    </submittedName>
</protein>